<keyword evidence="2" id="KW-1133">Transmembrane helix</keyword>
<feature type="transmembrane region" description="Helical" evidence="2">
    <location>
        <begin position="12"/>
        <end position="29"/>
    </location>
</feature>
<keyword evidence="2" id="KW-0472">Membrane</keyword>
<dbReference type="Proteomes" id="UP000838308">
    <property type="component" value="Unassembled WGS sequence"/>
</dbReference>
<evidence type="ECO:0000259" key="3">
    <source>
        <dbReference type="Pfam" id="PF09335"/>
    </source>
</evidence>
<accession>A0ABM9EQS1</accession>
<organism evidence="4 5">
    <name type="scientific">Neobacillus rhizosphaerae</name>
    <dbReference type="NCBI Taxonomy" id="2880965"/>
    <lineage>
        <taxon>Bacteria</taxon>
        <taxon>Bacillati</taxon>
        <taxon>Bacillota</taxon>
        <taxon>Bacilli</taxon>
        <taxon>Bacillales</taxon>
        <taxon>Bacillaceae</taxon>
        <taxon>Neobacillus</taxon>
    </lineage>
</organism>
<comment type="caution">
    <text evidence="4">The sequence shown here is derived from an EMBL/GenBank/DDBJ whole genome shotgun (WGS) entry which is preliminary data.</text>
</comment>
<dbReference type="InterPro" id="IPR032816">
    <property type="entry name" value="VTT_dom"/>
</dbReference>
<feature type="transmembrane region" description="Helical" evidence="2">
    <location>
        <begin position="366"/>
        <end position="388"/>
    </location>
</feature>
<feature type="transmembrane region" description="Helical" evidence="2">
    <location>
        <begin position="219"/>
        <end position="239"/>
    </location>
</feature>
<keyword evidence="5" id="KW-1185">Reference proteome</keyword>
<feature type="transmembrane region" description="Helical" evidence="2">
    <location>
        <begin position="298"/>
        <end position="315"/>
    </location>
</feature>
<keyword evidence="2" id="KW-0812">Transmembrane</keyword>
<proteinExistence type="inferred from homology"/>
<gene>
    <name evidence="4" type="ORF">BACCIP111895_01650</name>
</gene>
<name>A0ABM9EQS1_9BACI</name>
<protein>
    <recommendedName>
        <fullName evidence="3">VTT domain-containing protein</fullName>
    </recommendedName>
</protein>
<dbReference type="EMBL" id="CALBWS010000007">
    <property type="protein sequence ID" value="CAH2714487.1"/>
    <property type="molecule type" value="Genomic_DNA"/>
</dbReference>
<evidence type="ECO:0000256" key="2">
    <source>
        <dbReference type="SAM" id="Phobius"/>
    </source>
</evidence>
<comment type="similarity">
    <text evidence="1">Belongs to the DedA family.</text>
</comment>
<feature type="domain" description="VTT" evidence="3">
    <location>
        <begin position="31"/>
        <end position="155"/>
    </location>
</feature>
<evidence type="ECO:0000313" key="5">
    <source>
        <dbReference type="Proteomes" id="UP000838308"/>
    </source>
</evidence>
<reference evidence="4" key="1">
    <citation type="submission" date="2022-04" db="EMBL/GenBank/DDBJ databases">
        <authorList>
            <person name="Criscuolo A."/>
        </authorList>
    </citation>
    <scope>NUCLEOTIDE SEQUENCE</scope>
    <source>
        <strain evidence="4">CIP111895</strain>
    </source>
</reference>
<dbReference type="PANTHER" id="PTHR42709:SF9">
    <property type="entry name" value="ALKALINE PHOSPHATASE LIKE PROTEIN"/>
    <property type="match status" value="1"/>
</dbReference>
<evidence type="ECO:0000313" key="4">
    <source>
        <dbReference type="EMBL" id="CAH2714487.1"/>
    </source>
</evidence>
<feature type="transmembrane region" description="Helical" evidence="2">
    <location>
        <begin position="173"/>
        <end position="192"/>
    </location>
</feature>
<feature type="transmembrane region" description="Helical" evidence="2">
    <location>
        <begin position="270"/>
        <end position="291"/>
    </location>
</feature>
<feature type="transmembrane region" description="Helical" evidence="2">
    <location>
        <begin position="342"/>
        <end position="359"/>
    </location>
</feature>
<feature type="transmembrane region" description="Helical" evidence="2">
    <location>
        <begin position="135"/>
        <end position="153"/>
    </location>
</feature>
<feature type="transmembrane region" description="Helical" evidence="2">
    <location>
        <begin position="400"/>
        <end position="422"/>
    </location>
</feature>
<dbReference type="PANTHER" id="PTHR42709">
    <property type="entry name" value="ALKALINE PHOSPHATASE LIKE PROTEIN"/>
    <property type="match status" value="1"/>
</dbReference>
<evidence type="ECO:0000256" key="1">
    <source>
        <dbReference type="ARBA" id="ARBA00010792"/>
    </source>
</evidence>
<dbReference type="InterPro" id="IPR051311">
    <property type="entry name" value="DedA_domain"/>
</dbReference>
<feature type="transmembrane region" description="Helical" evidence="2">
    <location>
        <begin position="49"/>
        <end position="71"/>
    </location>
</feature>
<dbReference type="Pfam" id="PF09335">
    <property type="entry name" value="VTT_dom"/>
    <property type="match status" value="1"/>
</dbReference>
<sequence>MSQLITLFEQHSYLILFTGIFIELLAVPISGEFLMSYAGYFVFQGKMNYTLALLTVFVSGGAGITATYWIGKVGGYKLIEKYGKYIHLGPERYKKTSAWFERSGSKLLVFAYFIPGIRHFTGYISGISRMPFRKFIIPAYTGSFLWGFCFITLGKVLGPRWEAFHQAASKYFIIFIIVFVILLAGFLAFRFFKNQIKDFFIRFIQRLLNHLKTIRKIEIFLIFLTLVLIGMVTLMLGMAQDYLYDEFSQFNEIAEYMVKSAIYMSWMKGFLVFQPPFALASIIAITIIRIWKKRRNRVLEYLLLGVSLAGAKPFHDAIIKTFSYLQSFGFVGKFHSANFPDINATIMIIVYGTCLFLLVRHSKNKYLPIFGPLFGLILLIGLAVVNIASAYTLPSDIVGGYVYGSVWIFFNFLLFEMLRLVLEKHKVEND</sequence>